<evidence type="ECO:0008006" key="4">
    <source>
        <dbReference type="Google" id="ProtNLM"/>
    </source>
</evidence>
<dbReference type="RefSeq" id="WP_036532661.1">
    <property type="nucleotide sequence ID" value="NZ_JJML01000017.1"/>
</dbReference>
<feature type="transmembrane region" description="Helical" evidence="1">
    <location>
        <begin position="21"/>
        <end position="48"/>
    </location>
</feature>
<comment type="caution">
    <text evidence="2">The sequence shown here is derived from an EMBL/GenBank/DDBJ whole genome shotgun (WGS) entry which is preliminary data.</text>
</comment>
<keyword evidence="1" id="KW-0812">Transmembrane</keyword>
<dbReference type="AlphaFoldDB" id="A0A098TKX6"/>
<keyword evidence="1" id="KW-1133">Transmembrane helix</keyword>
<reference evidence="2 3" key="1">
    <citation type="journal article" date="2014" name="Mol. Ecol.">
        <title>Evolution of Synechococcus.</title>
        <authorList>
            <person name="Dvorak P."/>
            <person name="Casamatta D."/>
            <person name="Hasler P."/>
            <person name="Poulickova A."/>
            <person name="Ondrej V."/>
            <person name="Sanges R."/>
        </authorList>
    </citation>
    <scope>NUCLEOTIDE SEQUENCE [LARGE SCALE GENOMIC DNA]</scope>
    <source>
        <strain evidence="2 3">CAUP A 1101</strain>
    </source>
</reference>
<evidence type="ECO:0000313" key="2">
    <source>
        <dbReference type="EMBL" id="KGF72944.1"/>
    </source>
</evidence>
<evidence type="ECO:0000313" key="3">
    <source>
        <dbReference type="Proteomes" id="UP000030170"/>
    </source>
</evidence>
<keyword evidence="1" id="KW-0472">Membrane</keyword>
<evidence type="ECO:0000256" key="1">
    <source>
        <dbReference type="SAM" id="Phobius"/>
    </source>
</evidence>
<dbReference type="OrthoDB" id="461075at2"/>
<gene>
    <name evidence="2" type="ORF">DO97_04460</name>
</gene>
<name>A0A098TKX6_9CYAN</name>
<keyword evidence="3" id="KW-1185">Reference proteome</keyword>
<dbReference type="EMBL" id="JJML01000017">
    <property type="protein sequence ID" value="KGF72944.1"/>
    <property type="molecule type" value="Genomic_DNA"/>
</dbReference>
<dbReference type="STRING" id="1497020.DO97_04460"/>
<dbReference type="Proteomes" id="UP000030170">
    <property type="component" value="Unassembled WGS sequence"/>
</dbReference>
<sequence length="371" mass="40449">MNHLITRYLAVYWGRLRRRGTLGFTLIELLVAGLVAAILTGAMLSMVVELMQNDRRDFARTEVQREMAQALDFIASDLRQAIYIYEPGCVNATASATNCPSRSIVVGATTNYLASLASTINLPSSGAAKVIPVVAFWKLDKVPYVDSPTGDENLPTTAQCTAFAPNPATATTAQNLQRSECEALRIVQNAYTLVVYALVPDNSTTDPSRLWEGPAFLRRYQLQQYPSGGVATLTKNYTTDPDSSFRKWPCSESGGTITCESLAMESPITVVDYVDYDIATAPVTCATSYTLSGQQFADASALINSNFYACVRSPVEDRNIGLVQDAILYLRGNALTRANFSQASTAQQPLYKPSVQTQAQARSVFQRTPPN</sequence>
<proteinExistence type="predicted"/>
<organism evidence="2 3">
    <name type="scientific">Neosynechococcus sphagnicola sy1</name>
    <dbReference type="NCBI Taxonomy" id="1497020"/>
    <lineage>
        <taxon>Bacteria</taxon>
        <taxon>Bacillati</taxon>
        <taxon>Cyanobacteriota</taxon>
        <taxon>Cyanophyceae</taxon>
        <taxon>Neosynechococcales</taxon>
        <taxon>Neosynechococcaceae</taxon>
        <taxon>Neosynechococcus</taxon>
    </lineage>
</organism>
<accession>A0A098TKX6</accession>
<protein>
    <recommendedName>
        <fullName evidence="4">Prepilin-type N-terminal cleavage/methylation domain-containing protein</fullName>
    </recommendedName>
</protein>